<dbReference type="InterPro" id="IPR036770">
    <property type="entry name" value="Ankyrin_rpt-contain_sf"/>
</dbReference>
<reference evidence="5" key="2">
    <citation type="journal article" date="2023" name="Plants (Basel)">
        <title>Annotation of the Turnera subulata (Passifloraceae) Draft Genome Reveals the S-Locus Evolved after the Divergence of Turneroideae from Passifloroideae in a Stepwise Manner.</title>
        <authorList>
            <person name="Henning P.M."/>
            <person name="Roalson E.H."/>
            <person name="Mir W."/>
            <person name="McCubbin A.G."/>
            <person name="Shore J.S."/>
        </authorList>
    </citation>
    <scope>NUCLEOTIDE SEQUENCE</scope>
    <source>
        <strain evidence="5">F60SS</strain>
    </source>
</reference>
<dbReference type="AlphaFoldDB" id="A0A9Q0FBW4"/>
<accession>A0A9Q0FBW4</accession>
<evidence type="ECO:0000313" key="6">
    <source>
        <dbReference type="Proteomes" id="UP001141552"/>
    </source>
</evidence>
<keyword evidence="1" id="KW-0677">Repeat</keyword>
<proteinExistence type="predicted"/>
<dbReference type="PRINTS" id="PR01415">
    <property type="entry name" value="ANKYRIN"/>
</dbReference>
<dbReference type="PANTHER" id="PTHR24198">
    <property type="entry name" value="ANKYRIN REPEAT AND PROTEIN KINASE DOMAIN-CONTAINING PROTEIN"/>
    <property type="match status" value="1"/>
</dbReference>
<dbReference type="EMBL" id="JAKUCV010006306">
    <property type="protein sequence ID" value="KAJ4827900.1"/>
    <property type="molecule type" value="Genomic_DNA"/>
</dbReference>
<feature type="repeat" description="ANK" evidence="3">
    <location>
        <begin position="437"/>
        <end position="462"/>
    </location>
</feature>
<sequence length="483" mass="52526">MERLVELPDTEVHIDFYLNCKCRATVRLKSLSSKTPVAFKVQTSSPHKFLVNPPTGLIPPLSTTTFQIILKPQTHLPPTFPRSPADRFLVKTAPFPPESSTHPDSLNSFFSSLPHASTQDFKLKVAFVGPFLLRHAVACGEVDSVRNLLKRQRSVLAELQQGEAESLLRVATGLGGGSEGMVNLLLEAGLKIDQRLLKEDGGNVGYYRQVDTRRESKGWSELHVAVAGDRTEEVMVGLAKGLGRLDLRDKEGRTPLHLAASRGNIRCATLLLQSGADKDAKSRDGRTPLYRAAANGDRRMVEMLIQMGADPTISDDRGRSAIDVARDKGHGEIVEILECGELVLMAARRGELELLGSLLRRGANVKYKDQYGLTALHAAAIKGHNDVVSMLVEYGIDLECQDNEGHVALHLAVESGNKETVEVLVNNGANINAKTKRGVTPLYMAIAVGYDEISEFLVNKGAFSSPPPPPSLCYSLSNKVAAV</sequence>
<dbReference type="InterPro" id="IPR013783">
    <property type="entry name" value="Ig-like_fold"/>
</dbReference>
<dbReference type="PROSITE" id="PS50088">
    <property type="entry name" value="ANK_REPEAT"/>
    <property type="match status" value="5"/>
</dbReference>
<evidence type="ECO:0000313" key="5">
    <source>
        <dbReference type="EMBL" id="KAJ4827900.1"/>
    </source>
</evidence>
<dbReference type="Gene3D" id="2.60.40.10">
    <property type="entry name" value="Immunoglobulins"/>
    <property type="match status" value="1"/>
</dbReference>
<organism evidence="5 6">
    <name type="scientific">Turnera subulata</name>
    <dbReference type="NCBI Taxonomy" id="218843"/>
    <lineage>
        <taxon>Eukaryota</taxon>
        <taxon>Viridiplantae</taxon>
        <taxon>Streptophyta</taxon>
        <taxon>Embryophyta</taxon>
        <taxon>Tracheophyta</taxon>
        <taxon>Spermatophyta</taxon>
        <taxon>Magnoliopsida</taxon>
        <taxon>eudicotyledons</taxon>
        <taxon>Gunneridae</taxon>
        <taxon>Pentapetalae</taxon>
        <taxon>rosids</taxon>
        <taxon>fabids</taxon>
        <taxon>Malpighiales</taxon>
        <taxon>Passifloraceae</taxon>
        <taxon>Turnera</taxon>
    </lineage>
</organism>
<dbReference type="SMART" id="SM00248">
    <property type="entry name" value="ANK"/>
    <property type="match status" value="8"/>
</dbReference>
<keyword evidence="2 3" id="KW-0040">ANK repeat</keyword>
<dbReference type="InterPro" id="IPR002110">
    <property type="entry name" value="Ankyrin_rpt"/>
</dbReference>
<dbReference type="InterPro" id="IPR000535">
    <property type="entry name" value="MSP_dom"/>
</dbReference>
<dbReference type="OrthoDB" id="194358at2759"/>
<dbReference type="PROSITE" id="PS50202">
    <property type="entry name" value="MSP"/>
    <property type="match status" value="1"/>
</dbReference>
<reference evidence="5" key="1">
    <citation type="submission" date="2022-02" db="EMBL/GenBank/DDBJ databases">
        <authorList>
            <person name="Henning P.M."/>
            <person name="McCubbin A.G."/>
            <person name="Shore J.S."/>
        </authorList>
    </citation>
    <scope>NUCLEOTIDE SEQUENCE</scope>
    <source>
        <strain evidence="5">F60SS</strain>
        <tissue evidence="5">Leaves</tissue>
    </source>
</reference>
<dbReference type="SUPFAM" id="SSF48403">
    <property type="entry name" value="Ankyrin repeat"/>
    <property type="match status" value="1"/>
</dbReference>
<evidence type="ECO:0000256" key="3">
    <source>
        <dbReference type="PROSITE-ProRule" id="PRU00023"/>
    </source>
</evidence>
<evidence type="ECO:0000259" key="4">
    <source>
        <dbReference type="PROSITE" id="PS50202"/>
    </source>
</evidence>
<feature type="repeat" description="ANK" evidence="3">
    <location>
        <begin position="284"/>
        <end position="316"/>
    </location>
</feature>
<protein>
    <recommendedName>
        <fullName evidence="4">MSP domain-containing protein</fullName>
    </recommendedName>
</protein>
<feature type="repeat" description="ANK" evidence="3">
    <location>
        <begin position="404"/>
        <end position="436"/>
    </location>
</feature>
<comment type="caution">
    <text evidence="5">The sequence shown here is derived from an EMBL/GenBank/DDBJ whole genome shotgun (WGS) entry which is preliminary data.</text>
</comment>
<dbReference type="Proteomes" id="UP001141552">
    <property type="component" value="Unassembled WGS sequence"/>
</dbReference>
<dbReference type="Pfam" id="PF12796">
    <property type="entry name" value="Ank_2"/>
    <property type="match status" value="2"/>
</dbReference>
<gene>
    <name evidence="5" type="ORF">Tsubulata_021760</name>
</gene>
<dbReference type="Pfam" id="PF00023">
    <property type="entry name" value="Ank"/>
    <property type="match status" value="1"/>
</dbReference>
<dbReference type="SUPFAM" id="SSF49354">
    <property type="entry name" value="PapD-like"/>
    <property type="match status" value="1"/>
</dbReference>
<evidence type="ECO:0000256" key="2">
    <source>
        <dbReference type="ARBA" id="ARBA00023043"/>
    </source>
</evidence>
<feature type="repeat" description="ANK" evidence="3">
    <location>
        <begin position="251"/>
        <end position="283"/>
    </location>
</feature>
<feature type="domain" description="MSP" evidence="4">
    <location>
        <begin position="3"/>
        <end position="128"/>
    </location>
</feature>
<evidence type="ECO:0000256" key="1">
    <source>
        <dbReference type="ARBA" id="ARBA00022737"/>
    </source>
</evidence>
<dbReference type="Gene3D" id="1.25.40.20">
    <property type="entry name" value="Ankyrin repeat-containing domain"/>
    <property type="match status" value="2"/>
</dbReference>
<dbReference type="PANTHER" id="PTHR24198:SF165">
    <property type="entry name" value="ANKYRIN REPEAT-CONTAINING PROTEIN-RELATED"/>
    <property type="match status" value="1"/>
</dbReference>
<keyword evidence="6" id="KW-1185">Reference proteome</keyword>
<dbReference type="Pfam" id="PF00635">
    <property type="entry name" value="Motile_Sperm"/>
    <property type="match status" value="1"/>
</dbReference>
<feature type="repeat" description="ANK" evidence="3">
    <location>
        <begin position="371"/>
        <end position="403"/>
    </location>
</feature>
<dbReference type="PROSITE" id="PS50297">
    <property type="entry name" value="ANK_REP_REGION"/>
    <property type="match status" value="5"/>
</dbReference>
<dbReference type="InterPro" id="IPR008962">
    <property type="entry name" value="PapD-like_sf"/>
</dbReference>
<name>A0A9Q0FBW4_9ROSI</name>